<accession>A0A9N9V8H0</accession>
<feature type="domain" description="N-acetyltransferase" evidence="3">
    <location>
        <begin position="3"/>
        <end position="165"/>
    </location>
</feature>
<keyword evidence="2" id="KW-0012">Acyltransferase</keyword>
<dbReference type="OrthoDB" id="41532at2759"/>
<dbReference type="Gene3D" id="3.40.630.30">
    <property type="match status" value="1"/>
</dbReference>
<dbReference type="InterPro" id="IPR000182">
    <property type="entry name" value="GNAT_dom"/>
</dbReference>
<dbReference type="SUPFAM" id="SSF55729">
    <property type="entry name" value="Acyl-CoA N-acyltransferases (Nat)"/>
    <property type="match status" value="1"/>
</dbReference>
<gene>
    <name evidence="4" type="ORF">CRHIZ90672A_00005525</name>
</gene>
<dbReference type="AlphaFoldDB" id="A0A9N9V8H0"/>
<proteinExistence type="predicted"/>
<dbReference type="InterPro" id="IPR016181">
    <property type="entry name" value="Acyl_CoA_acyltransferase"/>
</dbReference>
<dbReference type="Pfam" id="PF00583">
    <property type="entry name" value="Acetyltransf_1"/>
    <property type="match status" value="1"/>
</dbReference>
<dbReference type="GO" id="GO:0016747">
    <property type="term" value="F:acyltransferase activity, transferring groups other than amino-acyl groups"/>
    <property type="evidence" value="ECO:0007669"/>
    <property type="project" value="InterPro"/>
</dbReference>
<reference evidence="4" key="1">
    <citation type="submission" date="2021-10" db="EMBL/GenBank/DDBJ databases">
        <authorList>
            <person name="Piombo E."/>
        </authorList>
    </citation>
    <scope>NUCLEOTIDE SEQUENCE</scope>
</reference>
<sequence>MAITISPATTDQIPAIVSFVMAGRTKMFPMLDPRIPLPDLVNFQQTYLNHPDGFFLTAHSDGQLVATIAYLAYDHRFPHLNLGQERIVEVVRLYVSPLWRRGGLASMLFSQLAQQAQKAGIERFYLHTHPFLPGAVQFWERQGFTLLDVEKDSVWRTTHMSKLCKRLSTWEGDWIDSSIPGQPCDTIQNGWSGRSVIDVDDTNGLACLDGNGLNQIS</sequence>
<evidence type="ECO:0000313" key="4">
    <source>
        <dbReference type="EMBL" id="CAH0018896.1"/>
    </source>
</evidence>
<dbReference type="EMBL" id="CABFNQ020000544">
    <property type="protein sequence ID" value="CAH0018896.1"/>
    <property type="molecule type" value="Genomic_DNA"/>
</dbReference>
<dbReference type="Proteomes" id="UP000696573">
    <property type="component" value="Unassembled WGS sequence"/>
</dbReference>
<evidence type="ECO:0000313" key="5">
    <source>
        <dbReference type="Proteomes" id="UP000696573"/>
    </source>
</evidence>
<dbReference type="PROSITE" id="PS51186">
    <property type="entry name" value="GNAT"/>
    <property type="match status" value="1"/>
</dbReference>
<protein>
    <recommendedName>
        <fullName evidence="3">N-acetyltransferase domain-containing protein</fullName>
    </recommendedName>
</protein>
<evidence type="ECO:0000259" key="3">
    <source>
        <dbReference type="PROSITE" id="PS51186"/>
    </source>
</evidence>
<dbReference type="InterPro" id="IPR050832">
    <property type="entry name" value="Bact_Acetyltransf"/>
</dbReference>
<organism evidence="4 5">
    <name type="scientific">Clonostachys rhizophaga</name>
    <dbReference type="NCBI Taxonomy" id="160324"/>
    <lineage>
        <taxon>Eukaryota</taxon>
        <taxon>Fungi</taxon>
        <taxon>Dikarya</taxon>
        <taxon>Ascomycota</taxon>
        <taxon>Pezizomycotina</taxon>
        <taxon>Sordariomycetes</taxon>
        <taxon>Hypocreomycetidae</taxon>
        <taxon>Hypocreales</taxon>
        <taxon>Bionectriaceae</taxon>
        <taxon>Clonostachys</taxon>
    </lineage>
</organism>
<comment type="caution">
    <text evidence="4">The sequence shown here is derived from an EMBL/GenBank/DDBJ whole genome shotgun (WGS) entry which is preliminary data.</text>
</comment>
<evidence type="ECO:0000256" key="1">
    <source>
        <dbReference type="ARBA" id="ARBA00022679"/>
    </source>
</evidence>
<dbReference type="PANTHER" id="PTHR43877">
    <property type="entry name" value="AMINOALKYLPHOSPHONATE N-ACETYLTRANSFERASE-RELATED-RELATED"/>
    <property type="match status" value="1"/>
</dbReference>
<name>A0A9N9V8H0_9HYPO</name>
<dbReference type="CDD" id="cd04301">
    <property type="entry name" value="NAT_SF"/>
    <property type="match status" value="1"/>
</dbReference>
<keyword evidence="1" id="KW-0808">Transferase</keyword>
<keyword evidence="5" id="KW-1185">Reference proteome</keyword>
<evidence type="ECO:0000256" key="2">
    <source>
        <dbReference type="ARBA" id="ARBA00023315"/>
    </source>
</evidence>